<gene>
    <name evidence="5" type="ORF">CVM52_09245</name>
</gene>
<proteinExistence type="predicted"/>
<dbReference type="Proteomes" id="UP000231553">
    <property type="component" value="Unassembled WGS sequence"/>
</dbReference>
<comment type="caution">
    <text evidence="5">The sequence shown here is derived from an EMBL/GenBank/DDBJ whole genome shotgun (WGS) entry which is preliminary data.</text>
</comment>
<keyword evidence="3" id="KW-0574">Periplasm</keyword>
<accession>A0A2M8J2G6</accession>
<evidence type="ECO:0000256" key="1">
    <source>
        <dbReference type="ARBA" id="ARBA00004418"/>
    </source>
</evidence>
<feature type="signal peptide" evidence="4">
    <location>
        <begin position="1"/>
        <end position="20"/>
    </location>
</feature>
<keyword evidence="2 4" id="KW-0732">Signal</keyword>
<evidence type="ECO:0000256" key="4">
    <source>
        <dbReference type="SAM" id="SignalP"/>
    </source>
</evidence>
<dbReference type="GO" id="GO:0042597">
    <property type="term" value="C:periplasmic space"/>
    <property type="evidence" value="ECO:0007669"/>
    <property type="project" value="UniProtKB-SubCell"/>
</dbReference>
<dbReference type="PANTHER" id="PTHR33376">
    <property type="match status" value="1"/>
</dbReference>
<evidence type="ECO:0000256" key="3">
    <source>
        <dbReference type="ARBA" id="ARBA00022764"/>
    </source>
</evidence>
<sequence length="327" mass="34907">MNTQVLTFSLAVLAAAPAIAETRMDLANEYPAGTIHADIADEFIKELAELTSGDVTVTAHHGGALGYRSADQLDAVGDGAVQMASSYSGAWSGINPIFLASSLPFVAPGLDQTRTLYEQAKPFYEAALEENNQVLLYATPWPPSGIWSKMPLATAEDVANLTIRTSDALGVQTMSNAGAHPIQLSWTDVVPQLSTNGINAVLTSADGGVSAQFWEYLEYYSELNYALPLQVTHMNRDALEALSDEDRAALLEAASAAEAYGWNLITERLSDNYAKLAEEGVEVSSAPSEELAALFAEAGMPVVEEWKANVGEDAVTLLNNYQKALGN</sequence>
<organism evidence="5 6">
    <name type="scientific">Pseudooceanicola lipolyticus</name>
    <dbReference type="NCBI Taxonomy" id="2029104"/>
    <lineage>
        <taxon>Bacteria</taxon>
        <taxon>Pseudomonadati</taxon>
        <taxon>Pseudomonadota</taxon>
        <taxon>Alphaproteobacteria</taxon>
        <taxon>Rhodobacterales</taxon>
        <taxon>Paracoccaceae</taxon>
        <taxon>Pseudooceanicola</taxon>
    </lineage>
</organism>
<protein>
    <submittedName>
        <fullName evidence="5">C4-dicarboxylate ABC transporter substrate-binding protein</fullName>
    </submittedName>
</protein>
<evidence type="ECO:0000313" key="5">
    <source>
        <dbReference type="EMBL" id="PJE36965.1"/>
    </source>
</evidence>
<evidence type="ECO:0000313" key="6">
    <source>
        <dbReference type="Proteomes" id="UP000231553"/>
    </source>
</evidence>
<evidence type="ECO:0000256" key="2">
    <source>
        <dbReference type="ARBA" id="ARBA00022729"/>
    </source>
</evidence>
<reference evidence="5 6" key="1">
    <citation type="journal article" date="2018" name="Int. J. Syst. Evol. Microbiol.">
        <title>Pseudooceanicola lipolyticus sp. nov., a marine alphaproteobacterium, reclassification of Oceanicola flagellatus as Pseudooceanicola flagellatus comb. nov. and emended description of the genus Pseudooceanicola.</title>
        <authorList>
            <person name="Huang M.-M."/>
            <person name="Guo L.-L."/>
            <person name="Wu Y.-H."/>
            <person name="Lai Q.-L."/>
            <person name="Shao Z.-Z."/>
            <person name="Wang C.-S."/>
            <person name="Wu M."/>
            <person name="Xu X.-W."/>
        </authorList>
    </citation>
    <scope>NUCLEOTIDE SEQUENCE [LARGE SCALE GENOMIC DNA]</scope>
    <source>
        <strain evidence="5 6">157</strain>
    </source>
</reference>
<dbReference type="AlphaFoldDB" id="A0A2M8J2G6"/>
<dbReference type="RefSeq" id="WP_100162225.1">
    <property type="nucleotide sequence ID" value="NZ_PGTB01000025.1"/>
</dbReference>
<dbReference type="OrthoDB" id="9783941at2"/>
<dbReference type="NCBIfam" id="NF037995">
    <property type="entry name" value="TRAP_S1"/>
    <property type="match status" value="1"/>
</dbReference>
<dbReference type="EMBL" id="PGTB01000025">
    <property type="protein sequence ID" value="PJE36965.1"/>
    <property type="molecule type" value="Genomic_DNA"/>
</dbReference>
<name>A0A2M8J2G6_9RHOB</name>
<keyword evidence="6" id="KW-1185">Reference proteome</keyword>
<dbReference type="CDD" id="cd13602">
    <property type="entry name" value="PBP2_TRAP_BpDctp6_7"/>
    <property type="match status" value="1"/>
</dbReference>
<dbReference type="Gene3D" id="3.40.190.170">
    <property type="entry name" value="Bacterial extracellular solute-binding protein, family 7"/>
    <property type="match status" value="1"/>
</dbReference>
<dbReference type="GO" id="GO:0055085">
    <property type="term" value="P:transmembrane transport"/>
    <property type="evidence" value="ECO:0007669"/>
    <property type="project" value="InterPro"/>
</dbReference>
<dbReference type="PANTHER" id="PTHR33376:SF4">
    <property type="entry name" value="SIALIC ACID-BINDING PERIPLASMIC PROTEIN SIAP"/>
    <property type="match status" value="1"/>
</dbReference>
<comment type="subcellular location">
    <subcellularLocation>
        <location evidence="1">Periplasm</location>
    </subcellularLocation>
</comment>
<dbReference type="Pfam" id="PF03480">
    <property type="entry name" value="DctP"/>
    <property type="match status" value="1"/>
</dbReference>
<dbReference type="InterPro" id="IPR038404">
    <property type="entry name" value="TRAP_DctP_sf"/>
</dbReference>
<feature type="chain" id="PRO_5014611288" evidence="4">
    <location>
        <begin position="21"/>
        <end position="327"/>
    </location>
</feature>
<dbReference type="InterPro" id="IPR018389">
    <property type="entry name" value="DctP_fam"/>
</dbReference>